<evidence type="ECO:0000256" key="1">
    <source>
        <dbReference type="ARBA" id="ARBA00007865"/>
    </source>
</evidence>
<organism evidence="2 3">
    <name type="scientific">Setomelanomma holmii</name>
    <dbReference type="NCBI Taxonomy" id="210430"/>
    <lineage>
        <taxon>Eukaryota</taxon>
        <taxon>Fungi</taxon>
        <taxon>Dikarya</taxon>
        <taxon>Ascomycota</taxon>
        <taxon>Pezizomycotina</taxon>
        <taxon>Dothideomycetes</taxon>
        <taxon>Pleosporomycetidae</taxon>
        <taxon>Pleosporales</taxon>
        <taxon>Pleosporineae</taxon>
        <taxon>Phaeosphaeriaceae</taxon>
        <taxon>Setomelanomma</taxon>
    </lineage>
</organism>
<dbReference type="Pfam" id="PF04199">
    <property type="entry name" value="Cyclase"/>
    <property type="match status" value="1"/>
</dbReference>
<accession>A0A9P4H0G0</accession>
<proteinExistence type="inferred from homology"/>
<protein>
    <submittedName>
        <fullName evidence="2">Cyclase</fullName>
    </submittedName>
</protein>
<name>A0A9P4H0G0_9PLEO</name>
<dbReference type="InterPro" id="IPR007325">
    <property type="entry name" value="KFase/CYL"/>
</dbReference>
<comment type="similarity">
    <text evidence="1">Belongs to the Cyclase 1 superfamily.</text>
</comment>
<comment type="caution">
    <text evidence="2">The sequence shown here is derived from an EMBL/GenBank/DDBJ whole genome shotgun (WGS) entry which is preliminary data.</text>
</comment>
<dbReference type="SUPFAM" id="SSF102198">
    <property type="entry name" value="Putative cyclase"/>
    <property type="match status" value="1"/>
</dbReference>
<evidence type="ECO:0000313" key="2">
    <source>
        <dbReference type="EMBL" id="KAF2024772.1"/>
    </source>
</evidence>
<dbReference type="EMBL" id="ML978285">
    <property type="protein sequence ID" value="KAF2024772.1"/>
    <property type="molecule type" value="Genomic_DNA"/>
</dbReference>
<dbReference type="GO" id="GO:0019441">
    <property type="term" value="P:L-tryptophan catabolic process to kynurenine"/>
    <property type="evidence" value="ECO:0007669"/>
    <property type="project" value="InterPro"/>
</dbReference>
<dbReference type="Gene3D" id="3.50.30.50">
    <property type="entry name" value="Putative cyclase"/>
    <property type="match status" value="1"/>
</dbReference>
<dbReference type="PANTHER" id="PTHR34861">
    <property type="match status" value="1"/>
</dbReference>
<reference evidence="2" key="1">
    <citation type="journal article" date="2020" name="Stud. Mycol.">
        <title>101 Dothideomycetes genomes: a test case for predicting lifestyles and emergence of pathogens.</title>
        <authorList>
            <person name="Haridas S."/>
            <person name="Albert R."/>
            <person name="Binder M."/>
            <person name="Bloem J."/>
            <person name="Labutti K."/>
            <person name="Salamov A."/>
            <person name="Andreopoulos B."/>
            <person name="Baker S."/>
            <person name="Barry K."/>
            <person name="Bills G."/>
            <person name="Bluhm B."/>
            <person name="Cannon C."/>
            <person name="Castanera R."/>
            <person name="Culley D."/>
            <person name="Daum C."/>
            <person name="Ezra D."/>
            <person name="Gonzalez J."/>
            <person name="Henrissat B."/>
            <person name="Kuo A."/>
            <person name="Liang C."/>
            <person name="Lipzen A."/>
            <person name="Lutzoni F."/>
            <person name="Magnuson J."/>
            <person name="Mondo S."/>
            <person name="Nolan M."/>
            <person name="Ohm R."/>
            <person name="Pangilinan J."/>
            <person name="Park H.-J."/>
            <person name="Ramirez L."/>
            <person name="Alfaro M."/>
            <person name="Sun H."/>
            <person name="Tritt A."/>
            <person name="Yoshinaga Y."/>
            <person name="Zwiers L.-H."/>
            <person name="Turgeon B."/>
            <person name="Goodwin S."/>
            <person name="Spatafora J."/>
            <person name="Crous P."/>
            <person name="Grigoriev I."/>
        </authorList>
    </citation>
    <scope>NUCLEOTIDE SEQUENCE</scope>
    <source>
        <strain evidence="2">CBS 110217</strain>
    </source>
</reference>
<evidence type="ECO:0000313" key="3">
    <source>
        <dbReference type="Proteomes" id="UP000799777"/>
    </source>
</evidence>
<sequence>MPPTKATRSFPKFSELPLDAAHPPHSAWGLWGADDGLGTLNHLTPERTVVAAKLIRTGMRVGLNWPLEQMDYTGEDFRQVLIHEIYALGKNMNDDRLTFNTQTSSQWDGLRHWGFNDGRFYNGLTQVEILSGKTSRLGTHAWAKQGIVGRGVLIDFASYASRNRISYNPLGHYAISLSTFCKTAEESGITFQPADIILLRTGFTTAFETASLPTKKAIFAQSLFQYPGLEASTKTLEYLWDSQFAAVAGDCPGFEAWPPADQAMHQTLLSGFGMPIGELFDLEDLAKECEKQQRWTFFFTSQVLNVKGGVASPPNAIAIF</sequence>
<dbReference type="PANTHER" id="PTHR34861:SF11">
    <property type="entry name" value="CYCLASE"/>
    <property type="match status" value="1"/>
</dbReference>
<dbReference type="GO" id="GO:0004061">
    <property type="term" value="F:arylformamidase activity"/>
    <property type="evidence" value="ECO:0007669"/>
    <property type="project" value="InterPro"/>
</dbReference>
<dbReference type="Proteomes" id="UP000799777">
    <property type="component" value="Unassembled WGS sequence"/>
</dbReference>
<dbReference type="OrthoDB" id="5396at2759"/>
<gene>
    <name evidence="2" type="ORF">EK21DRAFT_78028</name>
</gene>
<dbReference type="InterPro" id="IPR037175">
    <property type="entry name" value="KFase_sf"/>
</dbReference>
<keyword evidence="3" id="KW-1185">Reference proteome</keyword>
<dbReference type="AlphaFoldDB" id="A0A9P4H0G0"/>